<dbReference type="AlphaFoldDB" id="A0AAQ2HFU2"/>
<keyword evidence="1" id="KW-0732">Signal</keyword>
<keyword evidence="3" id="KW-1185">Reference proteome</keyword>
<comment type="caution">
    <text evidence="2">The sequence shown here is derived from an EMBL/GenBank/DDBJ whole genome shotgun (WGS) entry which is preliminary data.</text>
</comment>
<accession>A0AAQ2HFU2</accession>
<feature type="chain" id="PRO_5042898034" evidence="1">
    <location>
        <begin position="26"/>
        <end position="106"/>
    </location>
</feature>
<dbReference type="Proteomes" id="UP000297403">
    <property type="component" value="Unassembled WGS sequence"/>
</dbReference>
<protein>
    <submittedName>
        <fullName evidence="2">Lactococcin 972 family bacteriocin</fullName>
    </submittedName>
</protein>
<evidence type="ECO:0000313" key="3">
    <source>
        <dbReference type="Proteomes" id="UP000297403"/>
    </source>
</evidence>
<dbReference type="NCBIfam" id="TIGR01653">
    <property type="entry name" value="lactococcin_972"/>
    <property type="match status" value="1"/>
</dbReference>
<dbReference type="InterPro" id="IPR006540">
    <property type="entry name" value="Lactococcin_972"/>
</dbReference>
<organism evidence="2 3">
    <name type="scientific">Cryobacterium shii</name>
    <dbReference type="NCBI Taxonomy" id="1259235"/>
    <lineage>
        <taxon>Bacteria</taxon>
        <taxon>Bacillati</taxon>
        <taxon>Actinomycetota</taxon>
        <taxon>Actinomycetes</taxon>
        <taxon>Micrococcales</taxon>
        <taxon>Microbacteriaceae</taxon>
        <taxon>Cryobacterium</taxon>
    </lineage>
</organism>
<dbReference type="EMBL" id="SOFY01000031">
    <property type="protein sequence ID" value="TFC48916.1"/>
    <property type="molecule type" value="Genomic_DNA"/>
</dbReference>
<feature type="signal peptide" evidence="1">
    <location>
        <begin position="1"/>
        <end position="25"/>
    </location>
</feature>
<gene>
    <name evidence="2" type="ORF">E3O49_06820</name>
</gene>
<evidence type="ECO:0000313" key="2">
    <source>
        <dbReference type="EMBL" id="TFC48916.1"/>
    </source>
</evidence>
<reference evidence="2 3" key="1">
    <citation type="submission" date="2019-03" db="EMBL/GenBank/DDBJ databases">
        <title>Genomics of glacier-inhabiting Cryobacterium strains.</title>
        <authorList>
            <person name="Liu Q."/>
            <person name="Xin Y.-H."/>
        </authorList>
    </citation>
    <scope>NUCLEOTIDE SEQUENCE [LARGE SCALE GENOMIC DNA]</scope>
    <source>
        <strain evidence="3">TMT1-22</strain>
    </source>
</reference>
<dbReference type="Pfam" id="PF09683">
    <property type="entry name" value="Lactococcin_972"/>
    <property type="match status" value="1"/>
</dbReference>
<dbReference type="RefSeq" id="WP_134451225.1">
    <property type="nucleotide sequence ID" value="NZ_SOFY01000031.1"/>
</dbReference>
<name>A0AAQ2HFU2_9MICO</name>
<evidence type="ECO:0000256" key="1">
    <source>
        <dbReference type="SAM" id="SignalP"/>
    </source>
</evidence>
<sequence>MNRKIVGALSSMAVATALVLSGAMAASATTTYPEGGTWNYGVRSGGIYGSGGQVYSEYQHTSRTHKATACGYGGCAYSGWKSPSALASAYWSPMASSGNNAYYDVQ</sequence>
<proteinExistence type="predicted"/>
<dbReference type="Gene3D" id="2.60.40.2850">
    <property type="match status" value="1"/>
</dbReference>